<dbReference type="EMBL" id="UAUF01000014">
    <property type="protein sequence ID" value="SPZ13130.1"/>
    <property type="molecule type" value="Genomic_DNA"/>
</dbReference>
<evidence type="ECO:0000256" key="5">
    <source>
        <dbReference type="SAM" id="Phobius"/>
    </source>
</evidence>
<protein>
    <submittedName>
        <fullName evidence="7">Putative sulfate transporter</fullName>
    </submittedName>
</protein>
<evidence type="ECO:0000256" key="1">
    <source>
        <dbReference type="ARBA" id="ARBA00004141"/>
    </source>
</evidence>
<gene>
    <name evidence="7" type="primary">ychM_3</name>
    <name evidence="7" type="ORF">NCTC11842_04851</name>
</gene>
<dbReference type="InterPro" id="IPR001902">
    <property type="entry name" value="SLC26A/SulP_fam"/>
</dbReference>
<keyword evidence="3 5" id="KW-1133">Transmembrane helix</keyword>
<evidence type="ECO:0000256" key="2">
    <source>
        <dbReference type="ARBA" id="ARBA00022692"/>
    </source>
</evidence>
<evidence type="ECO:0000259" key="6">
    <source>
        <dbReference type="Pfam" id="PF00916"/>
    </source>
</evidence>
<accession>A0A2X2F379</accession>
<feature type="transmembrane region" description="Helical" evidence="5">
    <location>
        <begin position="294"/>
        <end position="316"/>
    </location>
</feature>
<feature type="transmembrane region" description="Helical" evidence="5">
    <location>
        <begin position="174"/>
        <end position="191"/>
    </location>
</feature>
<evidence type="ECO:0000256" key="3">
    <source>
        <dbReference type="ARBA" id="ARBA00022989"/>
    </source>
</evidence>
<feature type="transmembrane region" description="Helical" evidence="5">
    <location>
        <begin position="328"/>
        <end position="346"/>
    </location>
</feature>
<feature type="transmembrane region" description="Helical" evidence="5">
    <location>
        <begin position="382"/>
        <end position="410"/>
    </location>
</feature>
<evidence type="ECO:0000313" key="7">
    <source>
        <dbReference type="EMBL" id="SPZ13130.1"/>
    </source>
</evidence>
<feature type="transmembrane region" description="Helical" evidence="5">
    <location>
        <begin position="252"/>
        <end position="274"/>
    </location>
</feature>
<dbReference type="GO" id="GO:0055085">
    <property type="term" value="P:transmembrane transport"/>
    <property type="evidence" value="ECO:0007669"/>
    <property type="project" value="InterPro"/>
</dbReference>
<dbReference type="PANTHER" id="PTHR11814">
    <property type="entry name" value="SULFATE TRANSPORTER"/>
    <property type="match status" value="1"/>
</dbReference>
<dbReference type="Pfam" id="PF00916">
    <property type="entry name" value="Sulfate_transp"/>
    <property type="match status" value="1"/>
</dbReference>
<dbReference type="AlphaFoldDB" id="A0A2X2F379"/>
<feature type="transmembrane region" description="Helical" evidence="5">
    <location>
        <begin position="198"/>
        <end position="219"/>
    </location>
</feature>
<feature type="transmembrane region" description="Helical" evidence="5">
    <location>
        <begin position="20"/>
        <end position="40"/>
    </location>
</feature>
<dbReference type="InterPro" id="IPR011547">
    <property type="entry name" value="SLC26A/SulP_dom"/>
</dbReference>
<dbReference type="GO" id="GO:0016020">
    <property type="term" value="C:membrane"/>
    <property type="evidence" value="ECO:0007669"/>
    <property type="project" value="UniProtKB-SubCell"/>
</dbReference>
<evidence type="ECO:0000256" key="4">
    <source>
        <dbReference type="ARBA" id="ARBA00023136"/>
    </source>
</evidence>
<proteinExistence type="predicted"/>
<name>A0A2X2F379_PSELU</name>
<feature type="transmembrane region" description="Helical" evidence="5">
    <location>
        <begin position="351"/>
        <end position="370"/>
    </location>
</feature>
<evidence type="ECO:0000313" key="8">
    <source>
        <dbReference type="Proteomes" id="UP000250443"/>
    </source>
</evidence>
<feature type="transmembrane region" description="Helical" evidence="5">
    <location>
        <begin position="47"/>
        <end position="69"/>
    </location>
</feature>
<dbReference type="RefSeq" id="WP_010796586.1">
    <property type="nucleotide sequence ID" value="NZ_CP069262.1"/>
</dbReference>
<reference evidence="7 8" key="1">
    <citation type="submission" date="2018-06" db="EMBL/GenBank/DDBJ databases">
        <authorList>
            <consortium name="Pathogen Informatics"/>
            <person name="Doyle S."/>
        </authorList>
    </citation>
    <scope>NUCLEOTIDE SEQUENCE [LARGE SCALE GENOMIC DNA]</scope>
    <source>
        <strain evidence="7 8">NCTC11842</strain>
    </source>
</reference>
<organism evidence="7 8">
    <name type="scientific">Pseudomonas luteola</name>
    <dbReference type="NCBI Taxonomy" id="47886"/>
    <lineage>
        <taxon>Bacteria</taxon>
        <taxon>Pseudomonadati</taxon>
        <taxon>Pseudomonadota</taxon>
        <taxon>Gammaproteobacteria</taxon>
        <taxon>Pseudomonadales</taxon>
        <taxon>Pseudomonadaceae</taxon>
        <taxon>Pseudomonas</taxon>
    </lineage>
</organism>
<feature type="domain" description="SLC26A/SulP transporter" evidence="6">
    <location>
        <begin position="16"/>
        <end position="388"/>
    </location>
</feature>
<feature type="transmembrane region" description="Helical" evidence="5">
    <location>
        <begin position="89"/>
        <end position="107"/>
    </location>
</feature>
<keyword evidence="2 5" id="KW-0812">Transmembrane</keyword>
<keyword evidence="4 5" id="KW-0472">Membrane</keyword>
<feature type="transmembrane region" description="Helical" evidence="5">
    <location>
        <begin position="119"/>
        <end position="141"/>
    </location>
</feature>
<comment type="subcellular location">
    <subcellularLocation>
        <location evidence="1">Membrane</location>
        <topology evidence="1">Multi-pass membrane protein</topology>
    </subcellularLocation>
</comment>
<sequence>MLGNTSAASLKQTFPRDALASLVVFLVALPLCMGIAIASGMPPAKGLVTGIIGGLIVGFLAGSPLQVSGPAAGLAVLVFELVNQHGMKALGPVLILAGIIQVAAGFARLGAWFRVTSPAVVYGMLAGIGILIVLSQVHVMLDASPQASGLSNLVGFPKAAVQAAGEWGGHEGSGAYAAMLGIATIAIMWLWEKKRPHSLRFLPGALIAVTAATMASLWMNLDVNRVNVPDNLGDAIDWITFADLGMLTNPTLFMAAVAMAFIASAETLLSAAAVDRMHQGPRSQFDRELSAQGVGNLLCGIVGALPMTGVIVRSSANVQAGAKTRASAIMHGAWLLAFVAALPFVLKQIPIASLAGVLVYTGVKLASPSALQGLKQYGRTPILIYAVTALTIVFTDLLTGVVLGFALSVATLAFKASRLKVALVYDKEDETQAELRMSGSATFLKVPKITQVLEGVKPGTTLHVPLDRVSYIDHACMELLADWERTNESNGVKLIIEPRALKRRLEGRYHKAASLGGSPSTGGVQTAA</sequence>
<dbReference type="Proteomes" id="UP000250443">
    <property type="component" value="Unassembled WGS sequence"/>
</dbReference>